<dbReference type="InterPro" id="IPR001347">
    <property type="entry name" value="SIS_dom"/>
</dbReference>
<evidence type="ECO:0000259" key="1">
    <source>
        <dbReference type="PROSITE" id="PS51464"/>
    </source>
</evidence>
<accession>A0A7C4Y4L3</accession>
<dbReference type="InterPro" id="IPR050099">
    <property type="entry name" value="SIS_GmhA/DiaA_subfam"/>
</dbReference>
<dbReference type="CDD" id="cd05006">
    <property type="entry name" value="SIS_GmhA"/>
    <property type="match status" value="1"/>
</dbReference>
<dbReference type="PANTHER" id="PTHR30390">
    <property type="entry name" value="SEDOHEPTULOSE 7-PHOSPHATE ISOMERASE / DNAA INITIATOR-ASSOCIATING FACTOR FOR REPLICATION INITIATION"/>
    <property type="match status" value="1"/>
</dbReference>
<dbReference type="AlphaFoldDB" id="A0A7C4Y4L3"/>
<evidence type="ECO:0000313" key="2">
    <source>
        <dbReference type="EMBL" id="HGW91222.1"/>
    </source>
</evidence>
<sequence length="185" mass="20541">MLKIIEENKKLLDHLKENFPIIKSIGEICSETIKNGGKIIVIGNGGSAAQAQHFSCELIVKMDREREAMPCIALTSDSSIITAISNDKDFKYVFSRQIEGLGKKGDVLFILSTSGNSENLIESAKKAKMKGIKILSLLGKDGGKVKELSDIKYIVPSVNTQRIQEIHNLILHIIVQVIEDEFFRN</sequence>
<dbReference type="SUPFAM" id="SSF53697">
    <property type="entry name" value="SIS domain"/>
    <property type="match status" value="1"/>
</dbReference>
<dbReference type="PROSITE" id="PS51464">
    <property type="entry name" value="SIS"/>
    <property type="match status" value="1"/>
</dbReference>
<dbReference type="InterPro" id="IPR046348">
    <property type="entry name" value="SIS_dom_sf"/>
</dbReference>
<dbReference type="GO" id="GO:1901135">
    <property type="term" value="P:carbohydrate derivative metabolic process"/>
    <property type="evidence" value="ECO:0007669"/>
    <property type="project" value="InterPro"/>
</dbReference>
<reference evidence="2" key="1">
    <citation type="journal article" date="2020" name="mSystems">
        <title>Genome- and Community-Level Interaction Insights into Carbon Utilization and Element Cycling Functions of Hydrothermarchaeota in Hydrothermal Sediment.</title>
        <authorList>
            <person name="Zhou Z."/>
            <person name="Liu Y."/>
            <person name="Xu W."/>
            <person name="Pan J."/>
            <person name="Luo Z.H."/>
            <person name="Li M."/>
        </authorList>
    </citation>
    <scope>NUCLEOTIDE SEQUENCE [LARGE SCALE GENOMIC DNA]</scope>
    <source>
        <strain evidence="2">SpSt-780</strain>
    </source>
</reference>
<feature type="domain" description="SIS" evidence="1">
    <location>
        <begin position="29"/>
        <end position="185"/>
    </location>
</feature>
<dbReference type="GO" id="GO:0097367">
    <property type="term" value="F:carbohydrate derivative binding"/>
    <property type="evidence" value="ECO:0007669"/>
    <property type="project" value="InterPro"/>
</dbReference>
<name>A0A7C4Y4L3_UNCW3</name>
<comment type="caution">
    <text evidence="2">The sequence shown here is derived from an EMBL/GenBank/DDBJ whole genome shotgun (WGS) entry which is preliminary data.</text>
</comment>
<dbReference type="InterPro" id="IPR035461">
    <property type="entry name" value="GmhA/DiaA"/>
</dbReference>
<dbReference type="Gene3D" id="3.40.50.10490">
    <property type="entry name" value="Glucose-6-phosphate isomerase like protein, domain 1"/>
    <property type="match status" value="1"/>
</dbReference>
<organism evidence="2">
    <name type="scientific">candidate division WOR-3 bacterium</name>
    <dbReference type="NCBI Taxonomy" id="2052148"/>
    <lineage>
        <taxon>Bacteria</taxon>
        <taxon>Bacteria division WOR-3</taxon>
    </lineage>
</organism>
<dbReference type="EMBL" id="DTHG01000019">
    <property type="protein sequence ID" value="HGW91222.1"/>
    <property type="molecule type" value="Genomic_DNA"/>
</dbReference>
<dbReference type="Pfam" id="PF13580">
    <property type="entry name" value="SIS_2"/>
    <property type="match status" value="1"/>
</dbReference>
<protein>
    <submittedName>
        <fullName evidence="2">SIS domain-containing protein</fullName>
    </submittedName>
</protein>
<proteinExistence type="predicted"/>
<gene>
    <name evidence="2" type="ORF">ENV67_01605</name>
</gene>